<dbReference type="HOGENOM" id="CLU_059221_0_0_1"/>
<protein>
    <recommendedName>
        <fullName evidence="3">Phosducin domain-containing protein</fullName>
    </recommendedName>
</protein>
<dbReference type="EMBL" id="KE504255">
    <property type="protein sequence ID" value="EPS93830.1"/>
    <property type="molecule type" value="Genomic_DNA"/>
</dbReference>
<dbReference type="Proteomes" id="UP000015241">
    <property type="component" value="Unassembled WGS sequence"/>
</dbReference>
<gene>
    <name evidence="4" type="ORF">FOMPIDRAFT_1020384</name>
</gene>
<keyword evidence="5" id="KW-1185">Reference proteome</keyword>
<evidence type="ECO:0000256" key="2">
    <source>
        <dbReference type="SAM" id="MobiDB-lite"/>
    </source>
</evidence>
<evidence type="ECO:0000259" key="3">
    <source>
        <dbReference type="Pfam" id="PF02114"/>
    </source>
</evidence>
<dbReference type="eggNOG" id="KOG3171">
    <property type="taxonomic scope" value="Eukaryota"/>
</dbReference>
<comment type="similarity">
    <text evidence="1">Belongs to the phosducin family.</text>
</comment>
<feature type="region of interest" description="Disordered" evidence="2">
    <location>
        <begin position="1"/>
        <end position="84"/>
    </location>
</feature>
<organism evidence="4 5">
    <name type="scientific">Fomitopsis schrenkii</name>
    <name type="common">Brown rot fungus</name>
    <dbReference type="NCBI Taxonomy" id="2126942"/>
    <lineage>
        <taxon>Eukaryota</taxon>
        <taxon>Fungi</taxon>
        <taxon>Dikarya</taxon>
        <taxon>Basidiomycota</taxon>
        <taxon>Agaricomycotina</taxon>
        <taxon>Agaricomycetes</taxon>
        <taxon>Polyporales</taxon>
        <taxon>Fomitopsis</taxon>
    </lineage>
</organism>
<feature type="region of interest" description="Disordered" evidence="2">
    <location>
        <begin position="221"/>
        <end position="283"/>
    </location>
</feature>
<dbReference type="Pfam" id="PF02114">
    <property type="entry name" value="Phosducin"/>
    <property type="match status" value="1"/>
</dbReference>
<evidence type="ECO:0000313" key="4">
    <source>
        <dbReference type="EMBL" id="EPS93830.1"/>
    </source>
</evidence>
<dbReference type="OrthoDB" id="70588at2759"/>
<name>S8EW28_FOMSC</name>
<feature type="domain" description="Phosducin" evidence="3">
    <location>
        <begin position="158"/>
        <end position="228"/>
    </location>
</feature>
<dbReference type="PANTHER" id="PTHR46052">
    <property type="entry name" value="PHOSDUCIN-LIKE PROTEIN"/>
    <property type="match status" value="1"/>
</dbReference>
<proteinExistence type="inferred from homology"/>
<dbReference type="Gene3D" id="3.40.30.10">
    <property type="entry name" value="Glutaredoxin"/>
    <property type="match status" value="1"/>
</dbReference>
<dbReference type="SUPFAM" id="SSF52833">
    <property type="entry name" value="Thioredoxin-like"/>
    <property type="match status" value="1"/>
</dbReference>
<dbReference type="InParanoid" id="S8EW28"/>
<dbReference type="InterPro" id="IPR036249">
    <property type="entry name" value="Thioredoxin-like_sf"/>
</dbReference>
<evidence type="ECO:0000313" key="5">
    <source>
        <dbReference type="Proteomes" id="UP000015241"/>
    </source>
</evidence>
<feature type="compositionally biased region" description="Basic and acidic residues" evidence="2">
    <location>
        <begin position="45"/>
        <end position="73"/>
    </location>
</feature>
<feature type="compositionally biased region" description="Low complexity" evidence="2">
    <location>
        <begin position="221"/>
        <end position="230"/>
    </location>
</feature>
<feature type="region of interest" description="Disordered" evidence="2">
    <location>
        <begin position="325"/>
        <end position="360"/>
    </location>
</feature>
<sequence>MTAPQSGDKLEELVLSGKLFNPQSRPSSPERSRSPSPSIAQWPTDGKDYDYDSDTERRRAIEERIAAQQRESDSIGMGPGRTGVKGVIRDHAEAAALARSRRTDEIIALNKAMERASLGGKTWAEEERERAAEQARLDGKAGSLAEGRARTGRFGHLMEVGVRSFDRALDEDRNTWVVVHIYDPSLERCATLDDTLSRLARTHPTTKFLRARAGAIGFATSRNTTSARSTHLSPFPITRRPSRQILVPGRYPRDADEDDPYGDDAGDDSGEEEGADGWDDDNVDTDVLPTLLAYRGGMLEHTWVRVDWDAKAGVEDLLRRHGILHDADPRGGVASNNGSFSDDDDLDDGELVFGGSDDEM</sequence>
<accession>S8EW28</accession>
<feature type="compositionally biased region" description="Acidic residues" evidence="2">
    <location>
        <begin position="341"/>
        <end position="360"/>
    </location>
</feature>
<dbReference type="InterPro" id="IPR024253">
    <property type="entry name" value="Phosducin_thioredoxin-like_dom"/>
</dbReference>
<reference evidence="4 5" key="1">
    <citation type="journal article" date="2012" name="Science">
        <title>The Paleozoic origin of enzymatic lignin decomposition reconstructed from 31 fungal genomes.</title>
        <authorList>
            <person name="Floudas D."/>
            <person name="Binder M."/>
            <person name="Riley R."/>
            <person name="Barry K."/>
            <person name="Blanchette R.A."/>
            <person name="Henrissat B."/>
            <person name="Martinez A.T."/>
            <person name="Otillar R."/>
            <person name="Spatafora J.W."/>
            <person name="Yadav J.S."/>
            <person name="Aerts A."/>
            <person name="Benoit I."/>
            <person name="Boyd A."/>
            <person name="Carlson A."/>
            <person name="Copeland A."/>
            <person name="Coutinho P.M."/>
            <person name="de Vries R.P."/>
            <person name="Ferreira P."/>
            <person name="Findley K."/>
            <person name="Foster B."/>
            <person name="Gaskell J."/>
            <person name="Glotzer D."/>
            <person name="Gorecki P."/>
            <person name="Heitman J."/>
            <person name="Hesse C."/>
            <person name="Hori C."/>
            <person name="Igarashi K."/>
            <person name="Jurgens J.A."/>
            <person name="Kallen N."/>
            <person name="Kersten P."/>
            <person name="Kohler A."/>
            <person name="Kuees U."/>
            <person name="Kumar T.K.A."/>
            <person name="Kuo A."/>
            <person name="LaButti K."/>
            <person name="Larrondo L.F."/>
            <person name="Lindquist E."/>
            <person name="Ling A."/>
            <person name="Lombard V."/>
            <person name="Lucas S."/>
            <person name="Lundell T."/>
            <person name="Martin R."/>
            <person name="McLaughlin D.J."/>
            <person name="Morgenstern I."/>
            <person name="Morin E."/>
            <person name="Murat C."/>
            <person name="Nagy L.G."/>
            <person name="Nolan M."/>
            <person name="Ohm R.A."/>
            <person name="Patyshakuliyeva A."/>
            <person name="Rokas A."/>
            <person name="Ruiz-Duenas F.J."/>
            <person name="Sabat G."/>
            <person name="Salamov A."/>
            <person name="Samejima M."/>
            <person name="Schmutz J."/>
            <person name="Slot J.C."/>
            <person name="St John F."/>
            <person name="Stenlid J."/>
            <person name="Sun H."/>
            <person name="Sun S."/>
            <person name="Syed K."/>
            <person name="Tsang A."/>
            <person name="Wiebenga A."/>
            <person name="Young D."/>
            <person name="Pisabarro A."/>
            <person name="Eastwood D.C."/>
            <person name="Martin F."/>
            <person name="Cullen D."/>
            <person name="Grigoriev I.V."/>
            <person name="Hibbett D.S."/>
        </authorList>
    </citation>
    <scope>NUCLEOTIDE SEQUENCE</scope>
    <source>
        <strain evidence="5">FP-58527</strain>
    </source>
</reference>
<feature type="compositionally biased region" description="Acidic residues" evidence="2">
    <location>
        <begin position="255"/>
        <end position="283"/>
    </location>
</feature>
<evidence type="ECO:0000256" key="1">
    <source>
        <dbReference type="ARBA" id="ARBA00009686"/>
    </source>
</evidence>
<dbReference type="AlphaFoldDB" id="S8EW28"/>
<dbReference type="PANTHER" id="PTHR46052:SF1">
    <property type="entry name" value="PHOSDUCIN-LIKE PROTEIN"/>
    <property type="match status" value="1"/>
</dbReference>
<dbReference type="STRING" id="743788.S8EW28"/>
<dbReference type="InterPro" id="IPR051499">
    <property type="entry name" value="Phosducin-like_reg"/>
</dbReference>